<evidence type="ECO:0000259" key="2">
    <source>
        <dbReference type="Pfam" id="PF14392"/>
    </source>
</evidence>
<proteinExistence type="predicted"/>
<dbReference type="Pfam" id="PF14392">
    <property type="entry name" value="zf-CCHC_4"/>
    <property type="match status" value="1"/>
</dbReference>
<dbReference type="PANTHER" id="PTHR31286:SF178">
    <property type="entry name" value="DUF4283 DOMAIN-CONTAINING PROTEIN"/>
    <property type="match status" value="1"/>
</dbReference>
<accession>A0ABR0XFM2</accession>
<dbReference type="PANTHER" id="PTHR31286">
    <property type="entry name" value="GLYCINE-RICH CELL WALL STRUCTURAL PROTEIN 1.8-LIKE"/>
    <property type="match status" value="1"/>
</dbReference>
<dbReference type="Pfam" id="PF14111">
    <property type="entry name" value="DUF4283"/>
    <property type="match status" value="1"/>
</dbReference>
<name>A0ABR0XFM2_REHGL</name>
<feature type="domain" description="Zinc knuckle CX2CX4HX4C" evidence="2">
    <location>
        <begin position="177"/>
        <end position="221"/>
    </location>
</feature>
<dbReference type="InterPro" id="IPR025836">
    <property type="entry name" value="Zn_knuckle_CX2CX4HX4C"/>
</dbReference>
<feature type="domain" description="DUF4283" evidence="1">
    <location>
        <begin position="33"/>
        <end position="113"/>
    </location>
</feature>
<sequence length="231" mass="26946">MDQEIAGRTKRFALTSGEKEEIALEEQDVFRSKAECTRSLIGKIFGTRKVNFTGLRNTMSSIWHTKETFTVREIGMNLFQFVFYSQEDKLKVLKGKTWTFDNQYLILREWSDDALDKIGTMNSVEMWIQIWNVPYHWLSVETGRKIGSKFLSISDIFIPDTGNIKGRHIKILAEVNLEKPLLRGTTIKFGNEAYWIDFRYENLQSFCFYCGLVGHGEKGCRRDKKILEQTN</sequence>
<organism evidence="3 4">
    <name type="scientific">Rehmannia glutinosa</name>
    <name type="common">Chinese foxglove</name>
    <dbReference type="NCBI Taxonomy" id="99300"/>
    <lineage>
        <taxon>Eukaryota</taxon>
        <taxon>Viridiplantae</taxon>
        <taxon>Streptophyta</taxon>
        <taxon>Embryophyta</taxon>
        <taxon>Tracheophyta</taxon>
        <taxon>Spermatophyta</taxon>
        <taxon>Magnoliopsida</taxon>
        <taxon>eudicotyledons</taxon>
        <taxon>Gunneridae</taxon>
        <taxon>Pentapetalae</taxon>
        <taxon>asterids</taxon>
        <taxon>lamiids</taxon>
        <taxon>Lamiales</taxon>
        <taxon>Orobanchaceae</taxon>
        <taxon>Rehmannieae</taxon>
        <taxon>Rehmannia</taxon>
    </lineage>
</organism>
<dbReference type="Proteomes" id="UP001318860">
    <property type="component" value="Unassembled WGS sequence"/>
</dbReference>
<gene>
    <name evidence="3" type="ORF">DH2020_005278</name>
</gene>
<evidence type="ECO:0000259" key="1">
    <source>
        <dbReference type="Pfam" id="PF14111"/>
    </source>
</evidence>
<evidence type="ECO:0000313" key="4">
    <source>
        <dbReference type="Proteomes" id="UP001318860"/>
    </source>
</evidence>
<keyword evidence="4" id="KW-1185">Reference proteome</keyword>
<dbReference type="InterPro" id="IPR025558">
    <property type="entry name" value="DUF4283"/>
</dbReference>
<reference evidence="3 4" key="1">
    <citation type="journal article" date="2021" name="Comput. Struct. Biotechnol. J.">
        <title>De novo genome assembly of the potent medicinal plant Rehmannia glutinosa using nanopore technology.</title>
        <authorList>
            <person name="Ma L."/>
            <person name="Dong C."/>
            <person name="Song C."/>
            <person name="Wang X."/>
            <person name="Zheng X."/>
            <person name="Niu Y."/>
            <person name="Chen S."/>
            <person name="Feng W."/>
        </authorList>
    </citation>
    <scope>NUCLEOTIDE SEQUENCE [LARGE SCALE GENOMIC DNA]</scope>
    <source>
        <strain evidence="3">DH-2019</strain>
    </source>
</reference>
<dbReference type="EMBL" id="JABTTQ020000004">
    <property type="protein sequence ID" value="KAK6157964.1"/>
    <property type="molecule type" value="Genomic_DNA"/>
</dbReference>
<dbReference type="InterPro" id="IPR040256">
    <property type="entry name" value="At4g02000-like"/>
</dbReference>
<comment type="caution">
    <text evidence="3">The sequence shown here is derived from an EMBL/GenBank/DDBJ whole genome shotgun (WGS) entry which is preliminary data.</text>
</comment>
<evidence type="ECO:0008006" key="5">
    <source>
        <dbReference type="Google" id="ProtNLM"/>
    </source>
</evidence>
<evidence type="ECO:0000313" key="3">
    <source>
        <dbReference type="EMBL" id="KAK6157964.1"/>
    </source>
</evidence>
<protein>
    <recommendedName>
        <fullName evidence="5">CCHC-type domain-containing protein</fullName>
    </recommendedName>
</protein>